<keyword evidence="1 4" id="KW-0812">Transmembrane</keyword>
<evidence type="ECO:0000256" key="1">
    <source>
        <dbReference type="ARBA" id="ARBA00022692"/>
    </source>
</evidence>
<dbReference type="RefSeq" id="WP_094851924.1">
    <property type="nucleotide sequence ID" value="NZ_NEVM01000001.1"/>
</dbReference>
<comment type="caution">
    <text evidence="6">The sequence shown here is derived from an EMBL/GenBank/DDBJ whole genome shotgun (WGS) entry which is preliminary data.</text>
</comment>
<dbReference type="PANTHER" id="PTHR42910">
    <property type="entry name" value="TRANSPORTER SCO4007-RELATED"/>
    <property type="match status" value="1"/>
</dbReference>
<dbReference type="GO" id="GO:0022857">
    <property type="term" value="F:transmembrane transporter activity"/>
    <property type="evidence" value="ECO:0007669"/>
    <property type="project" value="InterPro"/>
</dbReference>
<keyword evidence="3 4" id="KW-0472">Membrane</keyword>
<dbReference type="PANTHER" id="PTHR42910:SF1">
    <property type="entry name" value="MAJOR FACILITATOR SUPERFAMILY (MFS) PROFILE DOMAIN-CONTAINING PROTEIN"/>
    <property type="match status" value="1"/>
</dbReference>
<gene>
    <name evidence="6" type="ORF">CAL29_05465</name>
</gene>
<dbReference type="OrthoDB" id="9815356at2"/>
<name>A0A261SK89_9BORD</name>
<accession>A0A261SK89</accession>
<feature type="transmembrane region" description="Helical" evidence="4">
    <location>
        <begin position="71"/>
        <end position="89"/>
    </location>
</feature>
<evidence type="ECO:0000313" key="7">
    <source>
        <dbReference type="Proteomes" id="UP000216020"/>
    </source>
</evidence>
<dbReference type="InterPro" id="IPR020846">
    <property type="entry name" value="MFS_dom"/>
</dbReference>
<dbReference type="EMBL" id="NEVM01000001">
    <property type="protein sequence ID" value="OZI37824.1"/>
    <property type="molecule type" value="Genomic_DNA"/>
</dbReference>
<feature type="transmembrane region" description="Helical" evidence="4">
    <location>
        <begin position="271"/>
        <end position="289"/>
    </location>
</feature>
<dbReference type="CDD" id="cd17324">
    <property type="entry name" value="MFS_NepI_like"/>
    <property type="match status" value="1"/>
</dbReference>
<feature type="transmembrane region" description="Helical" evidence="4">
    <location>
        <begin position="295"/>
        <end position="317"/>
    </location>
</feature>
<feature type="transmembrane region" description="Helical" evidence="4">
    <location>
        <begin position="337"/>
        <end position="355"/>
    </location>
</feature>
<feature type="transmembrane region" description="Helical" evidence="4">
    <location>
        <begin position="159"/>
        <end position="178"/>
    </location>
</feature>
<sequence>MPMGLTLLLATTCGMMAASIYYVQPLIGPISTALGLSHQASGLIVTMTQVGYGASLLLIAPLADVIENRRLIVGAVLASALALGSAALTGGTISFLVAMLFVGLSAVASQIVVPFASHLVEERIRGRVVGNVVSGIMLGIMLSRPIASFLTDISSWRTVFAVSAAAMTVLAIVLSLCLPQRRPASAMGYAALLASIARLFAETPLLRRRAAYHALLFGAFSLFWTTVPLFLAGPGFRLTQAGIAWFALVGVAGAVAAPLAGRLADKGRTRLATGGAMMLVAVALLLTHIDPGQSSIRLTILALAAIVLDFGVSMNLVVGQRAIFALAPEHRSRLNGLYIAIFFMGGALGSAVGAWSFDRAGWSLASWIGFALPVLALIFFTTERQARSSA</sequence>
<reference evidence="7" key="1">
    <citation type="submission" date="2017-05" db="EMBL/GenBank/DDBJ databases">
        <title>Complete and WGS of Bordetella genogroups.</title>
        <authorList>
            <person name="Spilker T."/>
            <person name="Lipuma J."/>
        </authorList>
    </citation>
    <scope>NUCLEOTIDE SEQUENCE [LARGE SCALE GENOMIC DNA]</scope>
    <source>
        <strain evidence="7">AU16122</strain>
    </source>
</reference>
<feature type="transmembrane region" description="Helical" evidence="4">
    <location>
        <begin position="41"/>
        <end position="59"/>
    </location>
</feature>
<feature type="transmembrane region" description="Helical" evidence="4">
    <location>
        <begin position="128"/>
        <end position="147"/>
    </location>
</feature>
<proteinExistence type="predicted"/>
<feature type="domain" description="Major facilitator superfamily (MFS) profile" evidence="5">
    <location>
        <begin position="5"/>
        <end position="388"/>
    </location>
</feature>
<dbReference type="SUPFAM" id="SSF103473">
    <property type="entry name" value="MFS general substrate transporter"/>
    <property type="match status" value="1"/>
</dbReference>
<evidence type="ECO:0000256" key="2">
    <source>
        <dbReference type="ARBA" id="ARBA00022989"/>
    </source>
</evidence>
<evidence type="ECO:0000256" key="4">
    <source>
        <dbReference type="SAM" id="Phobius"/>
    </source>
</evidence>
<feature type="transmembrane region" description="Helical" evidence="4">
    <location>
        <begin position="210"/>
        <end position="231"/>
    </location>
</feature>
<dbReference type="Proteomes" id="UP000216020">
    <property type="component" value="Unassembled WGS sequence"/>
</dbReference>
<dbReference type="Gene3D" id="1.20.1250.20">
    <property type="entry name" value="MFS general substrate transporter like domains"/>
    <property type="match status" value="1"/>
</dbReference>
<evidence type="ECO:0000259" key="5">
    <source>
        <dbReference type="PROSITE" id="PS50850"/>
    </source>
</evidence>
<evidence type="ECO:0000313" key="6">
    <source>
        <dbReference type="EMBL" id="OZI37824.1"/>
    </source>
</evidence>
<dbReference type="InterPro" id="IPR011701">
    <property type="entry name" value="MFS"/>
</dbReference>
<keyword evidence="7" id="KW-1185">Reference proteome</keyword>
<organism evidence="6 7">
    <name type="scientific">Bordetella genomosp. 10</name>
    <dbReference type="NCBI Taxonomy" id="1416804"/>
    <lineage>
        <taxon>Bacteria</taxon>
        <taxon>Pseudomonadati</taxon>
        <taxon>Pseudomonadota</taxon>
        <taxon>Betaproteobacteria</taxon>
        <taxon>Burkholderiales</taxon>
        <taxon>Alcaligenaceae</taxon>
        <taxon>Bordetella</taxon>
    </lineage>
</organism>
<dbReference type="Pfam" id="PF07690">
    <property type="entry name" value="MFS_1"/>
    <property type="match status" value="1"/>
</dbReference>
<keyword evidence="2 4" id="KW-1133">Transmembrane helix</keyword>
<feature type="transmembrane region" description="Helical" evidence="4">
    <location>
        <begin position="361"/>
        <end position="380"/>
    </location>
</feature>
<evidence type="ECO:0000256" key="3">
    <source>
        <dbReference type="ARBA" id="ARBA00023136"/>
    </source>
</evidence>
<feature type="transmembrane region" description="Helical" evidence="4">
    <location>
        <begin position="95"/>
        <end position="116"/>
    </location>
</feature>
<dbReference type="PROSITE" id="PS50850">
    <property type="entry name" value="MFS"/>
    <property type="match status" value="1"/>
</dbReference>
<dbReference type="AlphaFoldDB" id="A0A261SK89"/>
<protein>
    <submittedName>
        <fullName evidence="6">MFS transporter</fullName>
    </submittedName>
</protein>
<feature type="transmembrane region" description="Helical" evidence="4">
    <location>
        <begin position="243"/>
        <end position="264"/>
    </location>
</feature>
<dbReference type="InterPro" id="IPR036259">
    <property type="entry name" value="MFS_trans_sf"/>
</dbReference>